<protein>
    <submittedName>
        <fullName evidence="1">Uncharacterized protein</fullName>
    </submittedName>
</protein>
<proteinExistence type="predicted"/>
<keyword evidence="2" id="KW-1185">Reference proteome</keyword>
<organism evidence="1 2">
    <name type="scientific">Mycobacterium servetii</name>
    <dbReference type="NCBI Taxonomy" id="3237418"/>
    <lineage>
        <taxon>Bacteria</taxon>
        <taxon>Bacillati</taxon>
        <taxon>Actinomycetota</taxon>
        <taxon>Actinomycetes</taxon>
        <taxon>Mycobacteriales</taxon>
        <taxon>Mycobacteriaceae</taxon>
        <taxon>Mycobacterium</taxon>
    </lineage>
</organism>
<evidence type="ECO:0000313" key="2">
    <source>
        <dbReference type="Proteomes" id="UP001564760"/>
    </source>
</evidence>
<gene>
    <name evidence="1" type="ORF">AB8998_03770</name>
</gene>
<accession>A0ABV4C0L5</accession>
<name>A0ABV4C0L5_9MYCO</name>
<reference evidence="1 2" key="1">
    <citation type="submission" date="2024-08" db="EMBL/GenBank/DDBJ databases">
        <title>Mycobacterium servetensis sp. nov., a novel rapid-growing mycobacterial species recovered from a human patient in Zaragoza, Spain.</title>
        <authorList>
            <person name="Tristancho-Baro A.I."/>
            <person name="Buenestado-Serrano S."/>
            <person name="Garcia De Viedma D."/>
            <person name="Milagro-Beamonte A."/>
            <person name="Burillo N."/>
            <person name="Sanz S."/>
            <person name="Lopez-Calleja A.I."/>
            <person name="Penas-Utrilla D."/>
            <person name="Guardingo M."/>
            <person name="Garcia M.J."/>
            <person name="Vinuelas-Bayon J."/>
        </authorList>
    </citation>
    <scope>NUCLEOTIDE SEQUENCE [LARGE SCALE GENOMIC DNA]</scope>
    <source>
        <strain evidence="2">HUMS_12744610</strain>
    </source>
</reference>
<dbReference type="RefSeq" id="WP_369736887.1">
    <property type="nucleotide sequence ID" value="NZ_JBGEDP010000001.1"/>
</dbReference>
<evidence type="ECO:0000313" key="1">
    <source>
        <dbReference type="EMBL" id="MEY8014233.1"/>
    </source>
</evidence>
<dbReference type="Proteomes" id="UP001564760">
    <property type="component" value="Unassembled WGS sequence"/>
</dbReference>
<comment type="caution">
    <text evidence="1">The sequence shown here is derived from an EMBL/GenBank/DDBJ whole genome shotgun (WGS) entry which is preliminary data.</text>
</comment>
<sequence length="68" mass="8088">MSDELRAEHLRDGTVMKWAERGHASRFEHRKGTRWQTLVDLAGDAIRLCGPSTRDWRERILSLERRDR</sequence>
<dbReference type="EMBL" id="JBGEDP010000001">
    <property type="protein sequence ID" value="MEY8014233.1"/>
    <property type="molecule type" value="Genomic_DNA"/>
</dbReference>